<comment type="subcellular location">
    <subcellularLocation>
        <location evidence="1">Membrane</location>
        <topology evidence="1">Multi-pass membrane protein</topology>
    </subcellularLocation>
</comment>
<dbReference type="AlphaFoldDB" id="A0A6A6IFP0"/>
<evidence type="ECO:0000313" key="9">
    <source>
        <dbReference type="Proteomes" id="UP000800094"/>
    </source>
</evidence>
<dbReference type="InterPro" id="IPR006876">
    <property type="entry name" value="LMBR1-like_membr_prot"/>
</dbReference>
<dbReference type="OrthoDB" id="203099at2759"/>
<feature type="transmembrane region" description="Helical" evidence="7">
    <location>
        <begin position="405"/>
        <end position="426"/>
    </location>
</feature>
<evidence type="ECO:0000256" key="5">
    <source>
        <dbReference type="ARBA" id="ARBA00023136"/>
    </source>
</evidence>
<dbReference type="PANTHER" id="PTHR21355">
    <property type="entry name" value="G-PROTEIN COUPLED RECEPTOR-ASSOCIATED PROTEIN LMBRD2"/>
    <property type="match status" value="1"/>
</dbReference>
<dbReference type="GO" id="GO:0016020">
    <property type="term" value="C:membrane"/>
    <property type="evidence" value="ECO:0007669"/>
    <property type="project" value="UniProtKB-SubCell"/>
</dbReference>
<evidence type="ECO:0000256" key="6">
    <source>
        <dbReference type="SAM" id="MobiDB-lite"/>
    </source>
</evidence>
<feature type="compositionally biased region" description="Polar residues" evidence="6">
    <location>
        <begin position="583"/>
        <end position="599"/>
    </location>
</feature>
<dbReference type="Pfam" id="PF04791">
    <property type="entry name" value="LMBR1"/>
    <property type="match status" value="1"/>
</dbReference>
<evidence type="ECO:0000256" key="4">
    <source>
        <dbReference type="ARBA" id="ARBA00022989"/>
    </source>
</evidence>
<keyword evidence="9" id="KW-1185">Reference proteome</keyword>
<accession>A0A6A6IFP0</accession>
<evidence type="ECO:0000313" key="8">
    <source>
        <dbReference type="EMBL" id="KAF2249009.1"/>
    </source>
</evidence>
<keyword evidence="3 7" id="KW-0812">Transmembrane</keyword>
<dbReference type="Proteomes" id="UP000800094">
    <property type="component" value="Unassembled WGS sequence"/>
</dbReference>
<dbReference type="PANTHER" id="PTHR21355:SF0">
    <property type="entry name" value="G-PROTEIN COUPLED RECEPTOR-ASSOCIATED PROTEIN LMBRD2"/>
    <property type="match status" value="1"/>
</dbReference>
<feature type="compositionally biased region" description="Gly residues" evidence="6">
    <location>
        <begin position="663"/>
        <end position="680"/>
    </location>
</feature>
<feature type="transmembrane region" description="Helical" evidence="7">
    <location>
        <begin position="499"/>
        <end position="516"/>
    </location>
</feature>
<protein>
    <submittedName>
        <fullName evidence="8">Uncharacterized protein</fullName>
    </submittedName>
</protein>
<feature type="transmembrane region" description="Helical" evidence="7">
    <location>
        <begin position="353"/>
        <end position="374"/>
    </location>
</feature>
<evidence type="ECO:0000256" key="2">
    <source>
        <dbReference type="ARBA" id="ARBA00010487"/>
    </source>
</evidence>
<evidence type="ECO:0000256" key="1">
    <source>
        <dbReference type="ARBA" id="ARBA00004141"/>
    </source>
</evidence>
<sequence>MTSSPAGSTAFFALSLLTICALVLLLLRYYLPLRTTPAYVIVPVFLAIALPASIVLMVPIDLASSAGTDTDGNRGIWLTVKVVYKSWRVMYWLTFALTWAILPLLGEYCDSGYREPKARFLYSLRSNGRYYAIILGSSVAGLVYFFWYNGFNFPSLKALIMALAYAYTLVLAIYLMGHGLVSFPRSIYRYASISGRLKRLQAQAPKVHDKLTEALEKLDQYEWQVVQLKQRKNGTARDFQEWIDELAEKCSLPENRASVVGRTTATTVPPVITERYLADLTRRLKRARHAKLRFENEWDRLVQKAVKTQAILDSKASQRLEFTNSQFQTFSGGFFDRITLLTPYMRYHLHVHIIPALSYVAWVVTSLASLSIVWSECIRSLDPKLSLIGLTVIHHPPSSRGQIGFGGQVIAAAWLCYMCTCTFFSLTEVKIWGNRALVRRNTYQESATWYSLQLAKLTVPLAYNFVTFMPPTLVRETSFYRLLGQYIVLTPLGHGFSDYFPVLIIVPVLATAFGLYKRVRNVCGFGDLLEDEDDEVDELAGIGGWREGRALIDREIHGANGNALGLAHRGPTSAPNEPYRDTPPSTSRRVNGEASNTRRTIPERRRAPVEDDEDTGNFFENFGQRVRNTFETTDFSFSRPKWLGGDDGSGRTRRERGSRRDAGGGASGAERGGSFLGLFGGRPDEGRVRL</sequence>
<dbReference type="RefSeq" id="XP_033684013.1">
    <property type="nucleotide sequence ID" value="XM_033828989.1"/>
</dbReference>
<feature type="region of interest" description="Disordered" evidence="6">
    <location>
        <begin position="563"/>
        <end position="620"/>
    </location>
</feature>
<feature type="compositionally biased region" description="Basic and acidic residues" evidence="6">
    <location>
        <begin position="600"/>
        <end position="609"/>
    </location>
</feature>
<dbReference type="GeneID" id="54582319"/>
<gene>
    <name evidence="8" type="ORF">BU26DRAFT_519175</name>
</gene>
<organism evidence="8 9">
    <name type="scientific">Trematosphaeria pertusa</name>
    <dbReference type="NCBI Taxonomy" id="390896"/>
    <lineage>
        <taxon>Eukaryota</taxon>
        <taxon>Fungi</taxon>
        <taxon>Dikarya</taxon>
        <taxon>Ascomycota</taxon>
        <taxon>Pezizomycotina</taxon>
        <taxon>Dothideomycetes</taxon>
        <taxon>Pleosporomycetidae</taxon>
        <taxon>Pleosporales</taxon>
        <taxon>Massarineae</taxon>
        <taxon>Trematosphaeriaceae</taxon>
        <taxon>Trematosphaeria</taxon>
    </lineage>
</organism>
<feature type="transmembrane region" description="Helical" evidence="7">
    <location>
        <begin position="39"/>
        <end position="60"/>
    </location>
</feature>
<keyword evidence="5 7" id="KW-0472">Membrane</keyword>
<reference evidence="8" key="1">
    <citation type="journal article" date="2020" name="Stud. Mycol.">
        <title>101 Dothideomycetes genomes: a test case for predicting lifestyles and emergence of pathogens.</title>
        <authorList>
            <person name="Haridas S."/>
            <person name="Albert R."/>
            <person name="Binder M."/>
            <person name="Bloem J."/>
            <person name="Labutti K."/>
            <person name="Salamov A."/>
            <person name="Andreopoulos B."/>
            <person name="Baker S."/>
            <person name="Barry K."/>
            <person name="Bills G."/>
            <person name="Bluhm B."/>
            <person name="Cannon C."/>
            <person name="Castanera R."/>
            <person name="Culley D."/>
            <person name="Daum C."/>
            <person name="Ezra D."/>
            <person name="Gonzalez J."/>
            <person name="Henrissat B."/>
            <person name="Kuo A."/>
            <person name="Liang C."/>
            <person name="Lipzen A."/>
            <person name="Lutzoni F."/>
            <person name="Magnuson J."/>
            <person name="Mondo S."/>
            <person name="Nolan M."/>
            <person name="Ohm R."/>
            <person name="Pangilinan J."/>
            <person name="Park H.-J."/>
            <person name="Ramirez L."/>
            <person name="Alfaro M."/>
            <person name="Sun H."/>
            <person name="Tritt A."/>
            <person name="Yoshinaga Y."/>
            <person name="Zwiers L.-H."/>
            <person name="Turgeon B."/>
            <person name="Goodwin S."/>
            <person name="Spatafora J."/>
            <person name="Crous P."/>
            <person name="Grigoriev I."/>
        </authorList>
    </citation>
    <scope>NUCLEOTIDE SEQUENCE</scope>
    <source>
        <strain evidence="8">CBS 122368</strain>
    </source>
</reference>
<name>A0A6A6IFP0_9PLEO</name>
<evidence type="ECO:0000256" key="7">
    <source>
        <dbReference type="SAM" id="Phobius"/>
    </source>
</evidence>
<evidence type="ECO:0000256" key="3">
    <source>
        <dbReference type="ARBA" id="ARBA00022692"/>
    </source>
</evidence>
<feature type="transmembrane region" description="Helical" evidence="7">
    <location>
        <begin position="130"/>
        <end position="147"/>
    </location>
</feature>
<feature type="transmembrane region" description="Helical" evidence="7">
    <location>
        <begin position="447"/>
        <end position="466"/>
    </location>
</feature>
<proteinExistence type="inferred from homology"/>
<dbReference type="EMBL" id="ML987195">
    <property type="protein sequence ID" value="KAF2249009.1"/>
    <property type="molecule type" value="Genomic_DNA"/>
</dbReference>
<feature type="transmembrane region" description="Helical" evidence="7">
    <location>
        <begin position="159"/>
        <end position="181"/>
    </location>
</feature>
<dbReference type="InterPro" id="IPR051584">
    <property type="entry name" value="GPCR-associated_LMBR1"/>
</dbReference>
<feature type="region of interest" description="Disordered" evidence="6">
    <location>
        <begin position="636"/>
        <end position="690"/>
    </location>
</feature>
<feature type="transmembrane region" description="Helical" evidence="7">
    <location>
        <begin position="6"/>
        <end position="27"/>
    </location>
</feature>
<keyword evidence="4 7" id="KW-1133">Transmembrane helix</keyword>
<comment type="similarity">
    <text evidence="2">Belongs to the LIMR family.</text>
</comment>
<feature type="transmembrane region" description="Helical" evidence="7">
    <location>
        <begin position="89"/>
        <end position="109"/>
    </location>
</feature>